<name>A0A0G0Y931_9BACT</name>
<comment type="caution">
    <text evidence="1">The sequence shown here is derived from an EMBL/GenBank/DDBJ whole genome shotgun (WGS) entry which is preliminary data.</text>
</comment>
<protein>
    <recommendedName>
        <fullName evidence="3">Serine aminopeptidase S33 domain-containing protein</fullName>
    </recommendedName>
</protein>
<gene>
    <name evidence="1" type="ORF">UU93_C0001G0025</name>
</gene>
<sequence length="222" mass="24616">MSFIESIAREIQEDARFVGAWLGNKTRGGTFEGRRGPVVGIRGWMAGWPEDGLPNYMKGGDVGGILTDFGRQDGRVDYYVDKLHEVVKEWRDPVLVGMSMGGIVVARYAQRIGWENIKGAMVVGVPLGGVKWFECVKMWGGVYADLAPNSQLLRELGKLIVPEGKQLVGIYADNDLKIGPPARHMTIPFTKTVVIPNVAHGEVQRNQKLWRELDKIVGGREL</sequence>
<dbReference type="Gene3D" id="3.40.50.1820">
    <property type="entry name" value="alpha/beta hydrolase"/>
    <property type="match status" value="1"/>
</dbReference>
<dbReference type="SUPFAM" id="SSF53474">
    <property type="entry name" value="alpha/beta-Hydrolases"/>
    <property type="match status" value="1"/>
</dbReference>
<reference evidence="1 2" key="1">
    <citation type="journal article" date="2015" name="Nature">
        <title>rRNA introns, odd ribosomes, and small enigmatic genomes across a large radiation of phyla.</title>
        <authorList>
            <person name="Brown C.T."/>
            <person name="Hug L.A."/>
            <person name="Thomas B.C."/>
            <person name="Sharon I."/>
            <person name="Castelle C.J."/>
            <person name="Singh A."/>
            <person name="Wilkins M.J."/>
            <person name="Williams K.H."/>
            <person name="Banfield J.F."/>
        </authorList>
    </citation>
    <scope>NUCLEOTIDE SEQUENCE [LARGE SCALE GENOMIC DNA]</scope>
</reference>
<dbReference type="EMBL" id="LCCN01000001">
    <property type="protein sequence ID" value="KKS33194.1"/>
    <property type="molecule type" value="Genomic_DNA"/>
</dbReference>
<evidence type="ECO:0008006" key="3">
    <source>
        <dbReference type="Google" id="ProtNLM"/>
    </source>
</evidence>
<dbReference type="Proteomes" id="UP000034160">
    <property type="component" value="Unassembled WGS sequence"/>
</dbReference>
<proteinExistence type="predicted"/>
<dbReference type="STRING" id="1618356.UU93_C0001G0025"/>
<organism evidence="1 2">
    <name type="scientific">Candidatus Amesbacteria bacterium GW2011_GWA2_42_12</name>
    <dbReference type="NCBI Taxonomy" id="1618356"/>
    <lineage>
        <taxon>Bacteria</taxon>
        <taxon>Candidatus Amesiibacteriota</taxon>
    </lineage>
</organism>
<evidence type="ECO:0000313" key="1">
    <source>
        <dbReference type="EMBL" id="KKS33194.1"/>
    </source>
</evidence>
<accession>A0A0G0Y931</accession>
<dbReference type="AlphaFoldDB" id="A0A0G0Y931"/>
<evidence type="ECO:0000313" key="2">
    <source>
        <dbReference type="Proteomes" id="UP000034160"/>
    </source>
</evidence>
<dbReference type="InterPro" id="IPR029058">
    <property type="entry name" value="AB_hydrolase_fold"/>
</dbReference>